<comment type="similarity">
    <text evidence="7">Belongs to the AcnX type II small subunit family.</text>
</comment>
<comment type="pathway">
    <text evidence="1 7">Isoprenoid biosynthesis; isopentenyl diphosphate biosynthesis via mevalonate pathway.</text>
</comment>
<evidence type="ECO:0000256" key="3">
    <source>
        <dbReference type="ARBA" id="ARBA00023239"/>
    </source>
</evidence>
<dbReference type="CDD" id="cd01356">
    <property type="entry name" value="AcnX_swivel"/>
    <property type="match status" value="1"/>
</dbReference>
<dbReference type="Proteomes" id="UP000033038">
    <property type="component" value="Chromosome"/>
</dbReference>
<dbReference type="GO" id="GO:0019287">
    <property type="term" value="P:isopentenyl diphosphate biosynthetic process, mevalonate pathway"/>
    <property type="evidence" value="ECO:0007669"/>
    <property type="project" value="UniProtKB-UniRule"/>
</dbReference>
<comment type="subunit">
    <text evidence="6 7">Heterodimer composed of a large subunit (PMDh-L) and a small subunit (PMDh-S).</text>
</comment>
<evidence type="ECO:0000256" key="1">
    <source>
        <dbReference type="ARBA" id="ARBA00005092"/>
    </source>
</evidence>
<dbReference type="RefSeq" id="WP_011305746.1">
    <property type="nucleotide sequence ID" value="NZ_CP009526.1"/>
</dbReference>
<dbReference type="PANTHER" id="PTHR36577">
    <property type="entry name" value="DUF521 DOMAIN PROTEIN (AFU_ORTHOLOGUE AFUA_6G00490)"/>
    <property type="match status" value="1"/>
</dbReference>
<dbReference type="InterPro" id="IPR012016">
    <property type="entry name" value="PMDh-S-like"/>
</dbReference>
<dbReference type="AlphaFoldDB" id="A0A0E3LKH6"/>
<evidence type="ECO:0000256" key="4">
    <source>
        <dbReference type="ARBA" id="ARBA00045120"/>
    </source>
</evidence>
<dbReference type="Gene3D" id="3.50.30.10">
    <property type="entry name" value="Phosphohistidine domain"/>
    <property type="match status" value="1"/>
</dbReference>
<dbReference type="InterPro" id="IPR002840">
    <property type="entry name" value="PMDh-S-like_dom"/>
</dbReference>
<dbReference type="EMBL" id="CP009526">
    <property type="protein sequence ID" value="AKB49536.1"/>
    <property type="molecule type" value="Genomic_DNA"/>
</dbReference>
<dbReference type="HOGENOM" id="CLU_141583_2_0_2"/>
<comment type="catalytic activity">
    <reaction evidence="4">
        <text>(R)-5-phosphomevalonate = (2E)-3-methyl-5-phosphooxypent-2-enoate + H2O</text>
        <dbReference type="Rhea" id="RHEA:78975"/>
        <dbReference type="ChEBI" id="CHEBI:15377"/>
        <dbReference type="ChEBI" id="CHEBI:58146"/>
        <dbReference type="ChEBI" id="CHEBI:229665"/>
        <dbReference type="EC" id="4.2.1.182"/>
    </reaction>
    <physiologicalReaction direction="left-to-right" evidence="4">
        <dbReference type="Rhea" id="RHEA:78976"/>
    </physiologicalReaction>
</comment>
<dbReference type="Pfam" id="PF01989">
    <property type="entry name" value="AcnX_swivel_put"/>
    <property type="match status" value="1"/>
</dbReference>
<evidence type="ECO:0000256" key="5">
    <source>
        <dbReference type="ARBA" id="ARBA00045299"/>
    </source>
</evidence>
<feature type="domain" description="Phosphomevalonate dehydratase small subunit-like" evidence="8">
    <location>
        <begin position="27"/>
        <end position="106"/>
    </location>
</feature>
<dbReference type="KEGG" id="mbw:MSBRW_0283"/>
<sequence length="147" mass="15916">MIPIKLKGRTISRGCAKGEVLLSRDPISFLGNVDPKTGVVIEENHALEGKSIQGKVLVFPHGKGSTVGSYVMYQLKKNGTAPAAIINLETEPIVAVGAIISEIPLVDMLEKNPYEVLNNGDLVLVNGSKGYIELFKQETIKTENEKK</sequence>
<dbReference type="NCBIfam" id="NF003046">
    <property type="entry name" value="PRK03955.1"/>
    <property type="match status" value="1"/>
</dbReference>
<keyword evidence="2 7" id="KW-0414">Isoprene biosynthesis</keyword>
<name>A0A0E3LKH6_METBA</name>
<organism evidence="9 10">
    <name type="scientific">Methanosarcina barkeri str. Wiesmoor</name>
    <dbReference type="NCBI Taxonomy" id="1434109"/>
    <lineage>
        <taxon>Archaea</taxon>
        <taxon>Methanobacteriati</taxon>
        <taxon>Methanobacteriota</taxon>
        <taxon>Stenosarchaea group</taxon>
        <taxon>Methanomicrobia</taxon>
        <taxon>Methanosarcinales</taxon>
        <taxon>Methanosarcinaceae</taxon>
        <taxon>Methanosarcina</taxon>
    </lineage>
</organism>
<evidence type="ECO:0000256" key="7">
    <source>
        <dbReference type="HAMAP-Rule" id="MF_00078"/>
    </source>
</evidence>
<evidence type="ECO:0000313" key="9">
    <source>
        <dbReference type="EMBL" id="AKB49536.1"/>
    </source>
</evidence>
<evidence type="ECO:0000259" key="8">
    <source>
        <dbReference type="Pfam" id="PF01989"/>
    </source>
</evidence>
<gene>
    <name evidence="9" type="ORF">MSBRW_0283</name>
</gene>
<dbReference type="PANTHER" id="PTHR36577:SF3">
    <property type="entry name" value="DUF521 DOMAIN PROTEIN (AFU_ORTHOLOGUE AFUA_6G00490)"/>
    <property type="match status" value="1"/>
</dbReference>
<dbReference type="PATRIC" id="fig|1434109.4.peg.330"/>
<dbReference type="EC" id="4.2.1.182" evidence="7"/>
<dbReference type="PIRSF" id="PIRSF004966">
    <property type="entry name" value="UCP004966"/>
    <property type="match status" value="1"/>
</dbReference>
<dbReference type="GO" id="GO:0016836">
    <property type="term" value="F:hydro-lyase activity"/>
    <property type="evidence" value="ECO:0007669"/>
    <property type="project" value="UniProtKB-UniRule"/>
</dbReference>
<dbReference type="InterPro" id="IPR020794">
    <property type="entry name" value="PMDh_S"/>
</dbReference>
<protein>
    <recommendedName>
        <fullName evidence="7">Phosphomevalonate dehydratase small subunit</fullName>
        <shortName evidence="7">PMDh small subunit</shortName>
        <shortName evidence="7">PMDh-S</shortName>
        <ecNumber evidence="7">4.2.1.182</ecNumber>
    </recommendedName>
</protein>
<keyword evidence="3 7" id="KW-0456">Lyase</keyword>
<dbReference type="SUPFAM" id="SSF52016">
    <property type="entry name" value="LeuD/IlvD-like"/>
    <property type="match status" value="1"/>
</dbReference>
<comment type="function">
    <text evidence="5 7">Component of a hydro-lyase that catalyzes the dehydration of mevalonate 5-phosphate (MVA5P) to form trans-anhydromevalonate 5-phosphate (tAHMP). Involved in the archaeal mevalonate (MVA) pathway, which provides fundamental precursors for isoprenoid biosynthesis, such as isopentenyl diphosphate (IPP) and dimethylallyl diphosphate (DMAPP).</text>
</comment>
<feature type="active site" description="Proton acceptor" evidence="7">
    <location>
        <position position="65"/>
    </location>
</feature>
<dbReference type="HAMAP" id="MF_00078">
    <property type="entry name" value="PMDh_S"/>
    <property type="match status" value="1"/>
</dbReference>
<evidence type="ECO:0000256" key="6">
    <source>
        <dbReference type="ARBA" id="ARBA00046520"/>
    </source>
</evidence>
<accession>A0A0E3LKH6</accession>
<reference evidence="9 10" key="1">
    <citation type="submission" date="2014-07" db="EMBL/GenBank/DDBJ databases">
        <title>Methanogenic archaea and the global carbon cycle.</title>
        <authorList>
            <person name="Henriksen J.R."/>
            <person name="Luke J."/>
            <person name="Reinhart S."/>
            <person name="Benedict M.N."/>
            <person name="Youngblut N.D."/>
            <person name="Metcalf M.E."/>
            <person name="Whitaker R.J."/>
            <person name="Metcalf W.W."/>
        </authorList>
    </citation>
    <scope>NUCLEOTIDE SEQUENCE [LARGE SCALE GENOMIC DNA]</scope>
    <source>
        <strain evidence="9 10">Wiesmoor</strain>
    </source>
</reference>
<evidence type="ECO:0000256" key="2">
    <source>
        <dbReference type="ARBA" id="ARBA00023229"/>
    </source>
</evidence>
<dbReference type="GeneID" id="24821678"/>
<evidence type="ECO:0000313" key="10">
    <source>
        <dbReference type="Proteomes" id="UP000033038"/>
    </source>
</evidence>
<proteinExistence type="inferred from homology"/>